<reference evidence="1 2" key="1">
    <citation type="submission" date="2017-11" db="EMBL/GenBank/DDBJ databases">
        <title>De-novo sequencing of pomegranate (Punica granatum L.) genome.</title>
        <authorList>
            <person name="Akparov Z."/>
            <person name="Amiraslanov A."/>
            <person name="Hajiyeva S."/>
            <person name="Abbasov M."/>
            <person name="Kaur K."/>
            <person name="Hamwieh A."/>
            <person name="Solovyev V."/>
            <person name="Salamov A."/>
            <person name="Braich B."/>
            <person name="Kosarev P."/>
            <person name="Mahmoud A."/>
            <person name="Hajiyev E."/>
            <person name="Babayeva S."/>
            <person name="Izzatullayeva V."/>
            <person name="Mammadov A."/>
            <person name="Mammadov A."/>
            <person name="Sharifova S."/>
            <person name="Ojaghi J."/>
            <person name="Eynullazada K."/>
            <person name="Bayramov B."/>
            <person name="Abdulazimova A."/>
            <person name="Shahmuradov I."/>
        </authorList>
    </citation>
    <scope>NUCLEOTIDE SEQUENCE [LARGE SCALE GENOMIC DNA]</scope>
    <source>
        <strain evidence="2">cv. AG2017</strain>
        <tissue evidence="1">Leaf</tissue>
    </source>
</reference>
<proteinExistence type="predicted"/>
<feature type="non-terminal residue" evidence="1">
    <location>
        <position position="1"/>
    </location>
</feature>
<dbReference type="Proteomes" id="UP000233551">
    <property type="component" value="Unassembled WGS sequence"/>
</dbReference>
<feature type="non-terminal residue" evidence="1">
    <location>
        <position position="167"/>
    </location>
</feature>
<evidence type="ECO:0000313" key="2">
    <source>
        <dbReference type="Proteomes" id="UP000233551"/>
    </source>
</evidence>
<organism evidence="1 2">
    <name type="scientific">Punica granatum</name>
    <name type="common">Pomegranate</name>
    <dbReference type="NCBI Taxonomy" id="22663"/>
    <lineage>
        <taxon>Eukaryota</taxon>
        <taxon>Viridiplantae</taxon>
        <taxon>Streptophyta</taxon>
        <taxon>Embryophyta</taxon>
        <taxon>Tracheophyta</taxon>
        <taxon>Spermatophyta</taxon>
        <taxon>Magnoliopsida</taxon>
        <taxon>eudicotyledons</taxon>
        <taxon>Gunneridae</taxon>
        <taxon>Pentapetalae</taxon>
        <taxon>rosids</taxon>
        <taxon>malvids</taxon>
        <taxon>Myrtales</taxon>
        <taxon>Lythraceae</taxon>
        <taxon>Punica</taxon>
    </lineage>
</organism>
<keyword evidence="2" id="KW-1185">Reference proteome</keyword>
<accession>A0A2I0HYX3</accession>
<sequence>IGSIQDFFWKTTTTATSGGELVVGSRWPCSKIPSGAFVATSDPTCASRVRNSRRALFWVFLLDCTGRPDNSGNKRPLRSPRGIPWLPKAADLASKFHREPPWRRPTRLVPVGSEIPDVLCFGYFCWTVRVDPTTLGTNDHCGHLEGSLGYPRPPTLPQNSIGSLRGD</sequence>
<evidence type="ECO:0000313" key="1">
    <source>
        <dbReference type="EMBL" id="PKI36730.1"/>
    </source>
</evidence>
<gene>
    <name evidence="1" type="ORF">CRG98_042879</name>
</gene>
<name>A0A2I0HYX3_PUNGR</name>
<protein>
    <submittedName>
        <fullName evidence="1">Uncharacterized protein</fullName>
    </submittedName>
</protein>
<comment type="caution">
    <text evidence="1">The sequence shown here is derived from an EMBL/GenBank/DDBJ whole genome shotgun (WGS) entry which is preliminary data.</text>
</comment>
<dbReference type="EMBL" id="PGOL01004707">
    <property type="protein sequence ID" value="PKI36730.1"/>
    <property type="molecule type" value="Genomic_DNA"/>
</dbReference>
<dbReference type="AlphaFoldDB" id="A0A2I0HYX3"/>